<evidence type="ECO:0000313" key="1">
    <source>
        <dbReference type="EMBL" id="PTR08716.1"/>
    </source>
</evidence>
<dbReference type="EMBL" id="QAOT01000034">
    <property type="protein sequence ID" value="PTR08716.1"/>
    <property type="molecule type" value="Genomic_DNA"/>
</dbReference>
<reference evidence="1 2" key="1">
    <citation type="submission" date="2018-04" db="EMBL/GenBank/DDBJ databases">
        <title>Genomic Encyclopedia of Type Strains, Phase III (KMG-III): the genomes of soil and plant-associated and newly described type strains.</title>
        <authorList>
            <person name="Whitman W."/>
        </authorList>
    </citation>
    <scope>NUCLEOTIDE SEQUENCE [LARGE SCALE GENOMIC DNA]</scope>
    <source>
        <strain evidence="1 2">KA25</strain>
    </source>
</reference>
<gene>
    <name evidence="1" type="ORF">C8J28_1343</name>
</gene>
<comment type="caution">
    <text evidence="1">The sequence shown here is derived from an EMBL/GenBank/DDBJ whole genome shotgun (WGS) entry which is preliminary data.</text>
</comment>
<dbReference type="OrthoDB" id="8477170at2"/>
<accession>A0A2T5JN57</accession>
<sequence>MSVGQVFFAWVADGEAFDAGVHAREDEDVFRLTISESEGEFAVATIEIRNPRAGLLSPARRQRCFISAELDGVVALLFSGRVVGPPAGLGRETIEIEVIGRPDDWQAVQAAFVEQLKLDPRYHPALVAEEDRSDLTAVLEGYSALPRWDRVTGELSLAALTNEGTQPVIDMTDHVMDDSLDVTFGGSPVTTVVVELDLTWEQVCPVMSKPYSAPPGRQASGVIAQALDGGRCSTMTPDAYQSSWPAAGASLDGGWSVIGSYLRRTTSSIPYTRMISVTEAAPSDVSYAGSEYAIQFPIVAFDGELLLGGVYRQPRREIVRIAVSSDIQPVSLDTSTEVLSLSAAGEDISASTPFSITGSYGVLDDETGEVVQRSVTSSVTRGTLAHPRLAIQSEAEPLIVAAVARAEARLRTAARCVDVEVEVPLEIGATLTSASVVRVVDDRIPGGSVTGKVTSVELEISDTTIARISFAASVGRSTVASGAAAEVQGYAEPYEPPVVTNCRLFGTGSGQWLFDDLRVRNQAPAQRTVADGVSVTAEISRYADLGYTWAQRVDDQAAVTAIGEALADVPTELVATLRRLDAVDETVTDVECIMSAPVQIVRDIDLEA</sequence>
<dbReference type="AlphaFoldDB" id="A0A2T5JN57"/>
<dbReference type="RefSeq" id="WP_108222635.1">
    <property type="nucleotide sequence ID" value="NZ_QAOT01000034.1"/>
</dbReference>
<proteinExistence type="predicted"/>
<keyword evidence="2" id="KW-1185">Reference proteome</keyword>
<organism evidence="1 2">
    <name type="scientific">Cereibacter azotoformans</name>
    <dbReference type="NCBI Taxonomy" id="43057"/>
    <lineage>
        <taxon>Bacteria</taxon>
        <taxon>Pseudomonadati</taxon>
        <taxon>Pseudomonadota</taxon>
        <taxon>Alphaproteobacteria</taxon>
        <taxon>Rhodobacterales</taxon>
        <taxon>Paracoccaceae</taxon>
        <taxon>Cereibacter</taxon>
    </lineage>
</organism>
<dbReference type="Proteomes" id="UP000244060">
    <property type="component" value="Unassembled WGS sequence"/>
</dbReference>
<evidence type="ECO:0000313" key="2">
    <source>
        <dbReference type="Proteomes" id="UP000244060"/>
    </source>
</evidence>
<name>A0A2T5JN57_9RHOB</name>
<protein>
    <submittedName>
        <fullName evidence="1">Uncharacterized protein</fullName>
    </submittedName>
</protein>